<dbReference type="EMBL" id="CP046904">
    <property type="protein sequence ID" value="QGZ40033.1"/>
    <property type="molecule type" value="Genomic_DNA"/>
</dbReference>
<proteinExistence type="predicted"/>
<dbReference type="InterPro" id="IPR036866">
    <property type="entry name" value="RibonucZ/Hydroxyglut_hydro"/>
</dbReference>
<evidence type="ECO:0008006" key="4">
    <source>
        <dbReference type="Google" id="ProtNLM"/>
    </source>
</evidence>
<organism evidence="2 3">
    <name type="scientific">Pseudoduganella flava</name>
    <dbReference type="NCBI Taxonomy" id="871742"/>
    <lineage>
        <taxon>Bacteria</taxon>
        <taxon>Pseudomonadati</taxon>
        <taxon>Pseudomonadota</taxon>
        <taxon>Betaproteobacteria</taxon>
        <taxon>Burkholderiales</taxon>
        <taxon>Oxalobacteraceae</taxon>
        <taxon>Telluria group</taxon>
        <taxon>Pseudoduganella</taxon>
    </lineage>
</organism>
<feature type="chain" id="PRO_5046679971" description="MBL fold metallo-hydrolase" evidence="1">
    <location>
        <begin position="29"/>
        <end position="238"/>
    </location>
</feature>
<accession>A0ABX6FR38</accession>
<keyword evidence="3" id="KW-1185">Reference proteome</keyword>
<gene>
    <name evidence="2" type="ORF">GO485_13850</name>
</gene>
<name>A0ABX6FR38_9BURK</name>
<protein>
    <recommendedName>
        <fullName evidence="4">MBL fold metallo-hydrolase</fullName>
    </recommendedName>
</protein>
<reference evidence="2 3" key="1">
    <citation type="submission" date="2019-12" db="EMBL/GenBank/DDBJ databases">
        <title>Draft Genome Sequences of Six Type Strains of the Genus Massilia.</title>
        <authorList>
            <person name="Miess H."/>
            <person name="Frediansyah A."/>
            <person name="Goeker M."/>
            <person name="Gross H."/>
        </authorList>
    </citation>
    <scope>NUCLEOTIDE SEQUENCE [LARGE SCALE GENOMIC DNA]</scope>
    <source>
        <strain evidence="2 3">DSM 26639</strain>
    </source>
</reference>
<evidence type="ECO:0000313" key="3">
    <source>
        <dbReference type="Proteomes" id="UP000437862"/>
    </source>
</evidence>
<feature type="signal peptide" evidence="1">
    <location>
        <begin position="1"/>
        <end position="28"/>
    </location>
</feature>
<evidence type="ECO:0000256" key="1">
    <source>
        <dbReference type="SAM" id="SignalP"/>
    </source>
</evidence>
<dbReference type="Gene3D" id="3.60.15.10">
    <property type="entry name" value="Ribonuclease Z/Hydroxyacylglutathione hydrolase-like"/>
    <property type="match status" value="1"/>
</dbReference>
<keyword evidence="1" id="KW-0732">Signal</keyword>
<dbReference type="Proteomes" id="UP000437862">
    <property type="component" value="Chromosome"/>
</dbReference>
<evidence type="ECO:0000313" key="2">
    <source>
        <dbReference type="EMBL" id="QGZ40033.1"/>
    </source>
</evidence>
<sequence>MGGRMKTPLAWWTMLWSTLLLIASCAQAADVPRFRITIPSGADRFDPGGAVQFVGKATVLVRVRGLAVLVDPGSDDGTADAWQAAQLADVVLLSQPDAPALAAWSARPVVAMTGTAAVLRGQGWQSVYPLDTWEGITIRKGDTRLRLTAMPDPRGMRPATLAAMLDFGPACRVLVHHGALANDDIALIPQRFPGARLALLRQDGTPSLLTVHPGGHEATLRHPVARGQPYRFGSADCR</sequence>
<dbReference type="SUPFAM" id="SSF56281">
    <property type="entry name" value="Metallo-hydrolase/oxidoreductase"/>
    <property type="match status" value="1"/>
</dbReference>
<dbReference type="PROSITE" id="PS51257">
    <property type="entry name" value="PROKAR_LIPOPROTEIN"/>
    <property type="match status" value="1"/>
</dbReference>